<dbReference type="Proteomes" id="UP000284605">
    <property type="component" value="Unassembled WGS sequence"/>
</dbReference>
<gene>
    <name evidence="3" type="ORF">D3874_14635</name>
</gene>
<dbReference type="GO" id="GO:0032259">
    <property type="term" value="P:methylation"/>
    <property type="evidence" value="ECO:0007669"/>
    <property type="project" value="UniProtKB-KW"/>
</dbReference>
<dbReference type="PIRSF" id="PIRSF028177">
    <property type="entry name" value="Polyketide_synth_Omtfrase_TcmP"/>
    <property type="match status" value="1"/>
</dbReference>
<organism evidence="3 4">
    <name type="scientific">Oleomonas cavernae</name>
    <dbReference type="NCBI Taxonomy" id="2320859"/>
    <lineage>
        <taxon>Bacteria</taxon>
        <taxon>Pseudomonadati</taxon>
        <taxon>Pseudomonadota</taxon>
        <taxon>Alphaproteobacteria</taxon>
        <taxon>Acetobacterales</taxon>
        <taxon>Acetobacteraceae</taxon>
        <taxon>Oleomonas</taxon>
    </lineage>
</organism>
<protein>
    <submittedName>
        <fullName evidence="3">Class I SAM-dependent methyltransferase</fullName>
    </submittedName>
</protein>
<dbReference type="InterPro" id="IPR016874">
    <property type="entry name" value="TcmP-like"/>
</dbReference>
<dbReference type="InterPro" id="IPR029063">
    <property type="entry name" value="SAM-dependent_MTases_sf"/>
</dbReference>
<dbReference type="EMBL" id="QYUK01000011">
    <property type="protein sequence ID" value="RJF88102.1"/>
    <property type="molecule type" value="Genomic_DNA"/>
</dbReference>
<keyword evidence="2 3" id="KW-0808">Transferase</keyword>
<comment type="caution">
    <text evidence="3">The sequence shown here is derived from an EMBL/GenBank/DDBJ whole genome shotgun (WGS) entry which is preliminary data.</text>
</comment>
<dbReference type="SUPFAM" id="SSF53335">
    <property type="entry name" value="S-adenosyl-L-methionine-dependent methyltransferases"/>
    <property type="match status" value="1"/>
</dbReference>
<keyword evidence="4" id="KW-1185">Reference proteome</keyword>
<reference evidence="3 4" key="1">
    <citation type="submission" date="2018-09" db="EMBL/GenBank/DDBJ databases">
        <authorList>
            <person name="Zhu H."/>
        </authorList>
    </citation>
    <scope>NUCLEOTIDE SEQUENCE [LARGE SCALE GENOMIC DNA]</scope>
    <source>
        <strain evidence="3 4">K1W22B-8</strain>
    </source>
</reference>
<dbReference type="InterPro" id="IPR007213">
    <property type="entry name" value="Ppm1/Ppm2/Tcmp"/>
</dbReference>
<dbReference type="Gene3D" id="3.40.50.150">
    <property type="entry name" value="Vaccinia Virus protein VP39"/>
    <property type="match status" value="1"/>
</dbReference>
<evidence type="ECO:0000256" key="1">
    <source>
        <dbReference type="ARBA" id="ARBA00022603"/>
    </source>
</evidence>
<sequence>MAGENRVAVDLTGVSETLLIPLYAQWRENRRRRPVLQDPKVDEIVERLGVSFAKFMPSAVERILIVLRKKIIDRLVADHLRRHAGRAAVINLGCGLCSRFDRLDDGKVTWIDIDLAAVEPIWHEAFAGHDSRRRFVRGSVEQADLFDTLAVPQGGVPIVILEGVSMYLSEDKMRDLAARIAARFPGATFVFDILASWIARGSALYPSIAVTGARFTWGLDKPKTVESWGPGWRLIEDVSLARHLNAVYGPLGWLGRLNPVLRSAYRVLALKLGR</sequence>
<proteinExistence type="predicted"/>
<evidence type="ECO:0000313" key="4">
    <source>
        <dbReference type="Proteomes" id="UP000284605"/>
    </source>
</evidence>
<evidence type="ECO:0000256" key="2">
    <source>
        <dbReference type="ARBA" id="ARBA00022679"/>
    </source>
</evidence>
<accession>A0A418WDK8</accession>
<dbReference type="Pfam" id="PF04072">
    <property type="entry name" value="LCM"/>
    <property type="match status" value="1"/>
</dbReference>
<keyword evidence="1 3" id="KW-0489">Methyltransferase</keyword>
<evidence type="ECO:0000313" key="3">
    <source>
        <dbReference type="EMBL" id="RJF88102.1"/>
    </source>
</evidence>
<dbReference type="AlphaFoldDB" id="A0A418WDK8"/>
<dbReference type="GO" id="GO:0008168">
    <property type="term" value="F:methyltransferase activity"/>
    <property type="evidence" value="ECO:0007669"/>
    <property type="project" value="UniProtKB-KW"/>
</dbReference>
<name>A0A418WDK8_9PROT</name>
<dbReference type="PANTHER" id="PTHR43619:SF2">
    <property type="entry name" value="S-ADENOSYL-L-METHIONINE-DEPENDENT METHYLTRANSFERASES SUPERFAMILY PROTEIN"/>
    <property type="match status" value="1"/>
</dbReference>
<dbReference type="PANTHER" id="PTHR43619">
    <property type="entry name" value="S-ADENOSYL-L-METHIONINE-DEPENDENT METHYLTRANSFERASE YKTD-RELATED"/>
    <property type="match status" value="1"/>
</dbReference>